<dbReference type="Gene3D" id="3.40.50.2000">
    <property type="entry name" value="Glycogen Phosphorylase B"/>
    <property type="match status" value="2"/>
</dbReference>
<organism evidence="5">
    <name type="scientific">Solanum lycopersicum</name>
    <name type="common">Tomato</name>
    <name type="synonym">Lycopersicon esculentum</name>
    <dbReference type="NCBI Taxonomy" id="4081"/>
    <lineage>
        <taxon>Eukaryota</taxon>
        <taxon>Viridiplantae</taxon>
        <taxon>Streptophyta</taxon>
        <taxon>Embryophyta</taxon>
        <taxon>Tracheophyta</taxon>
        <taxon>Spermatophyta</taxon>
        <taxon>Magnoliopsida</taxon>
        <taxon>eudicotyledons</taxon>
        <taxon>Gunneridae</taxon>
        <taxon>Pentapetalae</taxon>
        <taxon>asterids</taxon>
        <taxon>lamiids</taxon>
        <taxon>Solanales</taxon>
        <taxon>Solanaceae</taxon>
        <taxon>Solanoideae</taxon>
        <taxon>Solaneae</taxon>
        <taxon>Solanum</taxon>
        <taxon>Solanum subgen. Lycopersicon</taxon>
    </lineage>
</organism>
<name>A0A3Q7GLY3_SOLLC</name>
<gene>
    <name evidence="5" type="primary">LOC101248301</name>
</gene>
<proteinExistence type="inferred from homology"/>
<dbReference type="CDD" id="cd03784">
    <property type="entry name" value="GT1_Gtf-like"/>
    <property type="match status" value="1"/>
</dbReference>
<evidence type="ECO:0000256" key="2">
    <source>
        <dbReference type="ARBA" id="ARBA00022676"/>
    </source>
</evidence>
<dbReference type="GO" id="GO:0035251">
    <property type="term" value="F:UDP-glucosyltransferase activity"/>
    <property type="evidence" value="ECO:0000318"/>
    <property type="project" value="GO_Central"/>
</dbReference>
<dbReference type="Pfam" id="PF26168">
    <property type="entry name" value="Glyco_transf_N"/>
    <property type="match status" value="1"/>
</dbReference>
<dbReference type="EnsemblPlants" id="Solyc05g053400.2.1">
    <property type="protein sequence ID" value="Solyc05g053400.2.1.1"/>
    <property type="gene ID" value="Solyc05g053400.2"/>
</dbReference>
<comment type="similarity">
    <text evidence="1">Belongs to the UDP-glycosyltransferase family.</text>
</comment>
<evidence type="ECO:0000256" key="3">
    <source>
        <dbReference type="ARBA" id="ARBA00022679"/>
    </source>
</evidence>
<reference evidence="5" key="2">
    <citation type="submission" date="2019-01" db="UniProtKB">
        <authorList>
            <consortium name="EnsemblPlants"/>
        </authorList>
    </citation>
    <scope>IDENTIFICATION</scope>
    <source>
        <strain evidence="5">cv. Heinz 1706</strain>
    </source>
</reference>
<sequence>MDNTEKLANLKKQLGDGVAVVMVPFQTQSHLDPFLQFACLISSYGLSVHYLSLPSYNHDTKARATMLNPCDLDTIHFHDLEMIPTPLDPEIPSEVPKHFHLFWNVTMHLRESITSFLRDISSKSRRIIMIHDCLMCYNVQDISSFDNAESYIFSPVISAFGMYCDHLFPHVGLPIPIEQQLLQKLPSSEGWYCEEIMRIGSFQVQYIGKSSAGDIHNTSKVMEGSNTFIDLLGIGQDKKQWAIGPVLRPIKNEKNGFPCLDWLDEQPPNSVLYISYDMLTSFSDEQIKELAMGLELSKQKFIWLLKDPDNTDIYLGANLNREFEFHAGFEERLNGVGLLVRDWAPQTEILAHSSIGGFLSACDWTSCVETVTMGVPIIAWPTHSDHPKNGFLLTELLKIGLVITEWDKKRDEMVTASTIDNVVRKLMASEEGDEVRKRAKELGEAVRKSTEKGGASRMELDYFIAHITR</sequence>
<dbReference type="KEGG" id="sly:101248301"/>
<evidence type="ECO:0000313" key="5">
    <source>
        <dbReference type="EnsemblPlants" id="Solyc05g053400.2.1.1"/>
    </source>
</evidence>
<dbReference type="SUPFAM" id="SSF53756">
    <property type="entry name" value="UDP-Glycosyltransferase/glycogen phosphorylase"/>
    <property type="match status" value="1"/>
</dbReference>
<dbReference type="Gramene" id="Solyc05g053400.2.1">
    <property type="protein sequence ID" value="Solyc05g053400.2.1.1"/>
    <property type="gene ID" value="Solyc05g053400.2"/>
</dbReference>
<dbReference type="Pfam" id="PF00201">
    <property type="entry name" value="UDPGT"/>
    <property type="match status" value="1"/>
</dbReference>
<dbReference type="GO" id="GO:0016138">
    <property type="term" value="P:glycoside biosynthetic process"/>
    <property type="evidence" value="ECO:0007669"/>
    <property type="project" value="UniProtKB-ARBA"/>
</dbReference>
<protein>
    <recommendedName>
        <fullName evidence="4">Glycosyltransferase N-terminal domain-containing protein</fullName>
    </recommendedName>
</protein>
<dbReference type="Proteomes" id="UP000004994">
    <property type="component" value="Chromosome 5"/>
</dbReference>
<evidence type="ECO:0000256" key="1">
    <source>
        <dbReference type="ARBA" id="ARBA00009995"/>
    </source>
</evidence>
<dbReference type="InterPro" id="IPR002213">
    <property type="entry name" value="UDP_glucos_trans"/>
</dbReference>
<keyword evidence="3" id="KW-0808">Transferase</keyword>
<keyword evidence="6" id="KW-1185">Reference proteome</keyword>
<dbReference type="InParanoid" id="A0A3Q7GLY3"/>
<dbReference type="PANTHER" id="PTHR48044">
    <property type="entry name" value="GLYCOSYLTRANSFERASE"/>
    <property type="match status" value="1"/>
</dbReference>
<keyword evidence="2" id="KW-0328">Glycosyltransferase</keyword>
<dbReference type="InterPro" id="IPR058980">
    <property type="entry name" value="Glyco_transf_N"/>
</dbReference>
<accession>A0A3Q7GLY3</accession>
<dbReference type="GeneID" id="101248301"/>
<evidence type="ECO:0000313" key="6">
    <source>
        <dbReference type="Proteomes" id="UP000004994"/>
    </source>
</evidence>
<dbReference type="AlphaFoldDB" id="A0A3Q7GLY3"/>
<feature type="domain" description="Glycosyltransferase N-terminal" evidence="4">
    <location>
        <begin position="17"/>
        <end position="246"/>
    </location>
</feature>
<evidence type="ECO:0000259" key="4">
    <source>
        <dbReference type="Pfam" id="PF26168"/>
    </source>
</evidence>
<dbReference type="PANTHER" id="PTHR48044:SF80">
    <property type="entry name" value="ZEATIN O-XYLOSYLTRANSFERASE-LIKE"/>
    <property type="match status" value="1"/>
</dbReference>
<reference evidence="5" key="1">
    <citation type="journal article" date="2012" name="Nature">
        <title>The tomato genome sequence provides insights into fleshy fruit evolution.</title>
        <authorList>
            <consortium name="Tomato Genome Consortium"/>
        </authorList>
    </citation>
    <scope>NUCLEOTIDE SEQUENCE [LARGE SCALE GENOMIC DNA]</scope>
    <source>
        <strain evidence="5">cv. Heinz 1706</strain>
    </source>
</reference>
<dbReference type="OrthoDB" id="1278362at2759"/>
<dbReference type="STRING" id="4081.A0A3Q7GLY3"/>
<dbReference type="RefSeq" id="XP_004240219.1">
    <property type="nucleotide sequence ID" value="XM_004240171.2"/>
</dbReference>
<dbReference type="FunFam" id="3.40.50.2000:FF:000060">
    <property type="entry name" value="Glycosyltransferase"/>
    <property type="match status" value="1"/>
</dbReference>